<feature type="domain" description="Mycothiol-dependent maleylpyruvate isomerase metal-binding" evidence="2">
    <location>
        <begin position="11"/>
        <end position="100"/>
    </location>
</feature>
<dbReference type="Gene3D" id="1.20.120.450">
    <property type="entry name" value="dinb family like domain"/>
    <property type="match status" value="1"/>
</dbReference>
<feature type="compositionally biased region" description="Basic and acidic residues" evidence="1">
    <location>
        <begin position="204"/>
        <end position="215"/>
    </location>
</feature>
<evidence type="ECO:0000313" key="3">
    <source>
        <dbReference type="EMBL" id="MFI2233697.1"/>
    </source>
</evidence>
<proteinExistence type="predicted"/>
<keyword evidence="3" id="KW-0413">Isomerase</keyword>
<keyword evidence="4" id="KW-1185">Reference proteome</keyword>
<evidence type="ECO:0000256" key="1">
    <source>
        <dbReference type="SAM" id="MobiDB-lite"/>
    </source>
</evidence>
<dbReference type="SUPFAM" id="SSF109854">
    <property type="entry name" value="DinB/YfiT-like putative metalloenzymes"/>
    <property type="match status" value="1"/>
</dbReference>
<protein>
    <submittedName>
        <fullName evidence="3">Maleylpyruvate isomerase family mycothiol-dependent enzyme</fullName>
    </submittedName>
</protein>
<dbReference type="Proteomes" id="UP001611494">
    <property type="component" value="Unassembled WGS sequence"/>
</dbReference>
<dbReference type="EMBL" id="JBIRYL010000016">
    <property type="protein sequence ID" value="MFI2233697.1"/>
    <property type="molecule type" value="Genomic_DNA"/>
</dbReference>
<dbReference type="RefSeq" id="WP_397066182.1">
    <property type="nucleotide sequence ID" value="NZ_JBIRYL010000016.1"/>
</dbReference>
<feature type="compositionally biased region" description="Pro residues" evidence="1">
    <location>
        <begin position="217"/>
        <end position="226"/>
    </location>
</feature>
<feature type="region of interest" description="Disordered" evidence="1">
    <location>
        <begin position="199"/>
        <end position="226"/>
    </location>
</feature>
<gene>
    <name evidence="3" type="ORF">ACH49Z_28005</name>
</gene>
<sequence>MPRADIWAAIHRERAALADELADLTPAQWSAPSLCGQWSVREVVAHLTAAAGTGRLRWIRSMIGARFDADLHNQRRLREHLGAGPAETLELFRAAVPNTTAPSGHTAAWLGEIVVHGTDIRYPLGLTGSPSPASVTEVARFFAARDFTVSGRTATAGLHLQATDGPFETGTGPSVRGSTLALVMAMAGRTEYCAELSGPGAATLRERTEARRRPDLLGPPPRAPGS</sequence>
<organism evidence="3 4">
    <name type="scientific">Nocardia testacea</name>
    <dbReference type="NCBI Taxonomy" id="248551"/>
    <lineage>
        <taxon>Bacteria</taxon>
        <taxon>Bacillati</taxon>
        <taxon>Actinomycetota</taxon>
        <taxon>Actinomycetes</taxon>
        <taxon>Mycobacteriales</taxon>
        <taxon>Nocardiaceae</taxon>
        <taxon>Nocardia</taxon>
    </lineage>
</organism>
<reference evidence="3 4" key="1">
    <citation type="submission" date="2024-10" db="EMBL/GenBank/DDBJ databases">
        <title>The Natural Products Discovery Center: Release of the First 8490 Sequenced Strains for Exploring Actinobacteria Biosynthetic Diversity.</title>
        <authorList>
            <person name="Kalkreuter E."/>
            <person name="Kautsar S.A."/>
            <person name="Yang D."/>
            <person name="Bader C.D."/>
            <person name="Teijaro C.N."/>
            <person name="Fluegel L."/>
            <person name="Davis C.M."/>
            <person name="Simpson J.R."/>
            <person name="Lauterbach L."/>
            <person name="Steele A.D."/>
            <person name="Gui C."/>
            <person name="Meng S."/>
            <person name="Li G."/>
            <person name="Viehrig K."/>
            <person name="Ye F."/>
            <person name="Su P."/>
            <person name="Kiefer A.F."/>
            <person name="Nichols A."/>
            <person name="Cepeda A.J."/>
            <person name="Yan W."/>
            <person name="Fan B."/>
            <person name="Jiang Y."/>
            <person name="Adhikari A."/>
            <person name="Zheng C.-J."/>
            <person name="Schuster L."/>
            <person name="Cowan T.M."/>
            <person name="Smanski M.J."/>
            <person name="Chevrette M.G."/>
            <person name="De Carvalho L.P.S."/>
            <person name="Shen B."/>
        </authorList>
    </citation>
    <scope>NUCLEOTIDE SEQUENCE [LARGE SCALE GENOMIC DNA]</scope>
    <source>
        <strain evidence="3 4">NPDC019377</strain>
    </source>
</reference>
<dbReference type="InterPro" id="IPR034660">
    <property type="entry name" value="DinB/YfiT-like"/>
</dbReference>
<evidence type="ECO:0000313" key="4">
    <source>
        <dbReference type="Proteomes" id="UP001611494"/>
    </source>
</evidence>
<comment type="caution">
    <text evidence="3">The sequence shown here is derived from an EMBL/GenBank/DDBJ whole genome shotgun (WGS) entry which is preliminary data.</text>
</comment>
<dbReference type="GO" id="GO:0016853">
    <property type="term" value="F:isomerase activity"/>
    <property type="evidence" value="ECO:0007669"/>
    <property type="project" value="UniProtKB-KW"/>
</dbReference>
<dbReference type="Pfam" id="PF11716">
    <property type="entry name" value="MDMPI_N"/>
    <property type="match status" value="1"/>
</dbReference>
<dbReference type="InterPro" id="IPR024344">
    <property type="entry name" value="MDMPI_metal-binding"/>
</dbReference>
<name>A0ABW7W4I0_9NOCA</name>
<dbReference type="InterPro" id="IPR017517">
    <property type="entry name" value="Maleyloyr_isom"/>
</dbReference>
<evidence type="ECO:0000259" key="2">
    <source>
        <dbReference type="Pfam" id="PF11716"/>
    </source>
</evidence>
<accession>A0ABW7W4I0</accession>
<dbReference type="NCBIfam" id="TIGR03083">
    <property type="entry name" value="maleylpyruvate isomerase family mycothiol-dependent enzyme"/>
    <property type="match status" value="1"/>
</dbReference>